<dbReference type="Proteomes" id="UP000663845">
    <property type="component" value="Unassembled WGS sequence"/>
</dbReference>
<dbReference type="PANTHER" id="PTHR24104:SF25">
    <property type="entry name" value="PROTEIN LIN-41"/>
    <property type="match status" value="1"/>
</dbReference>
<name>A0A815CJ17_9BILA</name>
<organism evidence="2 3">
    <name type="scientific">Adineta steineri</name>
    <dbReference type="NCBI Taxonomy" id="433720"/>
    <lineage>
        <taxon>Eukaryota</taxon>
        <taxon>Metazoa</taxon>
        <taxon>Spiralia</taxon>
        <taxon>Gnathifera</taxon>
        <taxon>Rotifera</taxon>
        <taxon>Eurotatoria</taxon>
        <taxon>Bdelloidea</taxon>
        <taxon>Adinetida</taxon>
        <taxon>Adinetidae</taxon>
        <taxon>Adineta</taxon>
    </lineage>
</organism>
<accession>A0A815CJ17</accession>
<proteinExistence type="predicted"/>
<dbReference type="PANTHER" id="PTHR24104">
    <property type="entry name" value="E3 UBIQUITIN-PROTEIN LIGASE NHLRC1-RELATED"/>
    <property type="match status" value="1"/>
</dbReference>
<feature type="region of interest" description="Disordered" evidence="1">
    <location>
        <begin position="129"/>
        <end position="187"/>
    </location>
</feature>
<sequence>MFCLNYLQCYLLTFDLSSNRCEIFSNISIEYGNVIRQQDVITMITLDNEQLFNSMSHKVAEASNIKSIMANRMTPTIANTGGTITTARETTTSSSTTATTITSKINTAIHVSSSIKSNDATIAITTTNETNTNSTTTNSTSSNKTASKTNTNSCTATSTTSTTSSSTSSCTTASEATTSSASSTTKNPCTSGNLLWNKTGITILSSSSPIITSGVFIDLNDKLYAADENANYIVSKLLKKVPDTMVVAETFGSPKLNSSQLNFVNDLYVDIYGNIYITDTRNYRIQKYINGSKNATTTIAGVNGSAGSALNQLNTSRYFTFDSTDTYMYIVDSGNHRILRYSTNSTSGTYGTLVAGGTGASNANTSLNSPWGIHYLPSISNDLFITNTDGHSVIRWTPGASSGVFVVGKPGVSGSNSTLLNYPTGIKLDNYMNIYVADTQNNRIQLFCANSNTGTTIAGNGSAGSDATQLDGPRGIAFDSAMNMYIGDTGNLRVQKFMKL</sequence>
<gene>
    <name evidence="2" type="ORF">JYZ213_LOCUS31412</name>
</gene>
<dbReference type="EMBL" id="CAJNOG010000529">
    <property type="protein sequence ID" value="CAF1284312.1"/>
    <property type="molecule type" value="Genomic_DNA"/>
</dbReference>
<dbReference type="CDD" id="cd05819">
    <property type="entry name" value="NHL"/>
    <property type="match status" value="1"/>
</dbReference>
<reference evidence="2" key="1">
    <citation type="submission" date="2021-02" db="EMBL/GenBank/DDBJ databases">
        <authorList>
            <person name="Nowell W R."/>
        </authorList>
    </citation>
    <scope>NUCLEOTIDE SEQUENCE</scope>
</reference>
<dbReference type="Gene3D" id="2.40.10.500">
    <property type="match status" value="1"/>
</dbReference>
<dbReference type="InterPro" id="IPR011042">
    <property type="entry name" value="6-blade_b-propeller_TolB-like"/>
</dbReference>
<evidence type="ECO:0000313" key="3">
    <source>
        <dbReference type="Proteomes" id="UP000663845"/>
    </source>
</evidence>
<evidence type="ECO:0008006" key="4">
    <source>
        <dbReference type="Google" id="ProtNLM"/>
    </source>
</evidence>
<dbReference type="Gene3D" id="2.120.10.30">
    <property type="entry name" value="TolB, C-terminal domain"/>
    <property type="match status" value="1"/>
</dbReference>
<dbReference type="SUPFAM" id="SSF101898">
    <property type="entry name" value="NHL repeat"/>
    <property type="match status" value="1"/>
</dbReference>
<feature type="compositionally biased region" description="Low complexity" evidence="1">
    <location>
        <begin position="129"/>
        <end position="185"/>
    </location>
</feature>
<evidence type="ECO:0000313" key="2">
    <source>
        <dbReference type="EMBL" id="CAF1284312.1"/>
    </source>
</evidence>
<dbReference type="GO" id="GO:0008270">
    <property type="term" value="F:zinc ion binding"/>
    <property type="evidence" value="ECO:0007669"/>
    <property type="project" value="UniProtKB-KW"/>
</dbReference>
<comment type="caution">
    <text evidence="2">The sequence shown here is derived from an EMBL/GenBank/DDBJ whole genome shotgun (WGS) entry which is preliminary data.</text>
</comment>
<evidence type="ECO:0000256" key="1">
    <source>
        <dbReference type="SAM" id="MobiDB-lite"/>
    </source>
</evidence>
<dbReference type="InterPro" id="IPR050952">
    <property type="entry name" value="TRIM-NHL_E3_ligases"/>
</dbReference>
<dbReference type="AlphaFoldDB" id="A0A815CJ17"/>
<protein>
    <recommendedName>
        <fullName evidence="4">NHL repeat containing protein</fullName>
    </recommendedName>
</protein>